<gene>
    <name evidence="3" type="ORF">FIV42_13045</name>
</gene>
<evidence type="ECO:0000313" key="4">
    <source>
        <dbReference type="Proteomes" id="UP000315995"/>
    </source>
</evidence>
<evidence type="ECO:0000256" key="1">
    <source>
        <dbReference type="ARBA" id="ARBA00011040"/>
    </source>
</evidence>
<dbReference type="Gene3D" id="3.40.50.300">
    <property type="entry name" value="P-loop containing nucleotide triphosphate hydrolases"/>
    <property type="match status" value="1"/>
</dbReference>
<evidence type="ECO:0000259" key="2">
    <source>
        <dbReference type="Pfam" id="PF02374"/>
    </source>
</evidence>
<dbReference type="InterPro" id="IPR016300">
    <property type="entry name" value="ATPase_ArsA/GET3"/>
</dbReference>
<feature type="domain" description="ArsA/GET3 Anion-transporting ATPase-like" evidence="2">
    <location>
        <begin position="39"/>
        <end position="193"/>
    </location>
</feature>
<accession>A0A4Y6PTJ7</accession>
<dbReference type="GO" id="GO:0016887">
    <property type="term" value="F:ATP hydrolysis activity"/>
    <property type="evidence" value="ECO:0007669"/>
    <property type="project" value="InterPro"/>
</dbReference>
<protein>
    <submittedName>
        <fullName evidence="3">ArsA family ATPase</fullName>
    </submittedName>
</protein>
<dbReference type="PANTHER" id="PTHR10803">
    <property type="entry name" value="ARSENICAL PUMP-DRIVING ATPASE ARSENITE-TRANSLOCATING ATPASE"/>
    <property type="match status" value="1"/>
</dbReference>
<name>A0A4Y6PTJ7_PERCE</name>
<dbReference type="EMBL" id="CP041186">
    <property type="protein sequence ID" value="QDG51641.1"/>
    <property type="molecule type" value="Genomic_DNA"/>
</dbReference>
<dbReference type="GO" id="GO:0005524">
    <property type="term" value="F:ATP binding"/>
    <property type="evidence" value="ECO:0007669"/>
    <property type="project" value="InterPro"/>
</dbReference>
<dbReference type="SUPFAM" id="SSF52540">
    <property type="entry name" value="P-loop containing nucleoside triphosphate hydrolases"/>
    <property type="match status" value="1"/>
</dbReference>
<feature type="domain" description="ArsA/GET3 Anion-transporting ATPase-like" evidence="2">
    <location>
        <begin position="199"/>
        <end position="258"/>
    </location>
</feature>
<organism evidence="3 4">
    <name type="scientific">Persicimonas caeni</name>
    <dbReference type="NCBI Taxonomy" id="2292766"/>
    <lineage>
        <taxon>Bacteria</taxon>
        <taxon>Deltaproteobacteria</taxon>
        <taxon>Bradymonadales</taxon>
        <taxon>Bradymonadaceae</taxon>
        <taxon>Persicimonas</taxon>
    </lineage>
</organism>
<comment type="similarity">
    <text evidence="1">Belongs to the arsA ATPase family.</text>
</comment>
<dbReference type="OrthoDB" id="5242836at2"/>
<proteinExistence type="inferred from homology"/>
<dbReference type="CDD" id="cd02035">
    <property type="entry name" value="ArsA"/>
    <property type="match status" value="1"/>
</dbReference>
<accession>A0A5B8Y4J2</accession>
<dbReference type="Proteomes" id="UP000315995">
    <property type="component" value="Chromosome"/>
</dbReference>
<reference evidence="3 4" key="1">
    <citation type="submission" date="2019-06" db="EMBL/GenBank/DDBJ databases">
        <title>Persicimonas caeni gen. nov., sp. nov., a predatory bacterium isolated from solar saltern.</title>
        <authorList>
            <person name="Wang S."/>
        </authorList>
    </citation>
    <scope>NUCLEOTIDE SEQUENCE [LARGE SCALE GENOMIC DNA]</scope>
    <source>
        <strain evidence="3 4">YN101</strain>
    </source>
</reference>
<dbReference type="InterPro" id="IPR027417">
    <property type="entry name" value="P-loop_NTPase"/>
</dbReference>
<dbReference type="InterPro" id="IPR025723">
    <property type="entry name" value="ArsA/GET3_ATPase-like"/>
</dbReference>
<dbReference type="Pfam" id="PF02374">
    <property type="entry name" value="ArsA_ATPase"/>
    <property type="match status" value="2"/>
</dbReference>
<dbReference type="AlphaFoldDB" id="A0A4Y6PTJ7"/>
<evidence type="ECO:0000313" key="3">
    <source>
        <dbReference type="EMBL" id="QDG51641.1"/>
    </source>
</evidence>
<keyword evidence="4" id="KW-1185">Reference proteome</keyword>
<dbReference type="PANTHER" id="PTHR10803:SF3">
    <property type="entry name" value="ATPASE GET3"/>
    <property type="match status" value="1"/>
</dbReference>
<sequence length="354" mass="38883">MCACFHVSQGLNFAPGGPFVLSPVVSSSEANPLSLQDQRFVLFSGKGGVGKTVISSAYALSCARRGERTLLMELNVKDKVSSFFGSSSVGSDIVEVEDNLFAVNVTPDAALEEYGLMILKVKLIYKAVFENRIISSFLRSIPGLNDLLMLGKAYFHATEVATDGSYVWDKVVVDAPATGHGLFFLQIPSVITGFISSGHMYEEAKRIQDLLQDPAKTALNLVTLPEEMPVNETLMMRDELQERMGLATTSIIANGVYPPLFSQEQYDWIDEARDAVAPDSELLGGFLDAASFRGQRVDLQNEYLERLENEVDLPLYYVPYHFTDRVTFPVISKIADQLAAQISGEQEPTALSAQ</sequence>